<dbReference type="SMART" id="SM00487">
    <property type="entry name" value="DEXDc"/>
    <property type="match status" value="1"/>
</dbReference>
<dbReference type="InterPro" id="IPR014001">
    <property type="entry name" value="Helicase_ATP-bd"/>
</dbReference>
<feature type="domain" description="Helicase ATP-binding" evidence="5">
    <location>
        <begin position="63"/>
        <end position="208"/>
    </location>
</feature>
<evidence type="ECO:0000256" key="4">
    <source>
        <dbReference type="ARBA" id="ARBA00022840"/>
    </source>
</evidence>
<dbReference type="EMBL" id="UINC01003158">
    <property type="protein sequence ID" value="SVA03843.1"/>
    <property type="molecule type" value="Genomic_DNA"/>
</dbReference>
<dbReference type="SMART" id="SM00490">
    <property type="entry name" value="HELICc"/>
    <property type="match status" value="1"/>
</dbReference>
<reference evidence="6" key="1">
    <citation type="submission" date="2018-05" db="EMBL/GenBank/DDBJ databases">
        <authorList>
            <person name="Lanie J.A."/>
            <person name="Ng W.-L."/>
            <person name="Kazmierczak K.M."/>
            <person name="Andrzejewski T.M."/>
            <person name="Davidsen T.M."/>
            <person name="Wayne K.J."/>
            <person name="Tettelin H."/>
            <person name="Glass J.I."/>
            <person name="Rusch D."/>
            <person name="Podicherti R."/>
            <person name="Tsui H.-C.T."/>
            <person name="Winkler M.E."/>
        </authorList>
    </citation>
    <scope>NUCLEOTIDE SEQUENCE</scope>
</reference>
<dbReference type="GO" id="GO:0005524">
    <property type="term" value="F:ATP binding"/>
    <property type="evidence" value="ECO:0007669"/>
    <property type="project" value="UniProtKB-KW"/>
</dbReference>
<feature type="non-terminal residue" evidence="6">
    <location>
        <position position="1"/>
    </location>
</feature>
<dbReference type="Pfam" id="PF00271">
    <property type="entry name" value="Helicase_C"/>
    <property type="match status" value="1"/>
</dbReference>
<dbReference type="PROSITE" id="PS51192">
    <property type="entry name" value="HELICASE_ATP_BIND_1"/>
    <property type="match status" value="1"/>
</dbReference>
<name>A0A381SRC1_9ZZZZ</name>
<proteinExistence type="predicted"/>
<dbReference type="Gene3D" id="3.40.50.300">
    <property type="entry name" value="P-loop containing nucleotide triphosphate hydrolases"/>
    <property type="match status" value="2"/>
</dbReference>
<dbReference type="InterPro" id="IPR050615">
    <property type="entry name" value="ATP-dep_DNA_Helicase"/>
</dbReference>
<keyword evidence="1" id="KW-0547">Nucleotide-binding</keyword>
<dbReference type="CDD" id="cd18785">
    <property type="entry name" value="SF2_C"/>
    <property type="match status" value="1"/>
</dbReference>
<evidence type="ECO:0000313" key="6">
    <source>
        <dbReference type="EMBL" id="SVA03843.1"/>
    </source>
</evidence>
<evidence type="ECO:0000256" key="3">
    <source>
        <dbReference type="ARBA" id="ARBA00022806"/>
    </source>
</evidence>
<sequence>VDDILFTYEINEEKNIYAVPSNSYKKLEFKEYEDLRNFEDADKEFIFNGNLRPEQQVMVDDFFSIGERVRSGLFQAPCGWGKTYVACNLIAKANKKTLILVHTKLLFRQWIEELTNQIPNINIGTIGDGLYSIEDITVGIYKSVLNNIEEIHDRFSLLIVDEAHLCPADMFSQAVNSINCRAKIAITATPKRKDGKHVYLDDYFTDFKSYAKDPRILLDPKIEIISTDIPFMVIDPKRDWSRQINKLSKNSNYIKLIAKIAIEKIANGRCPLILSDRLNMLKELNILIPNSALMIGSTKEEDRKETLENVGNKYKCILSTKLFDEGISCHRLDTLFLTCPSNNPIKLEQRIGRIIREHPNKKQPLVVDFWLRGPIVGKQQKIRYDWYGQKNYEI</sequence>
<organism evidence="6">
    <name type="scientific">marine metagenome</name>
    <dbReference type="NCBI Taxonomy" id="408172"/>
    <lineage>
        <taxon>unclassified sequences</taxon>
        <taxon>metagenomes</taxon>
        <taxon>ecological metagenomes</taxon>
    </lineage>
</organism>
<evidence type="ECO:0000256" key="2">
    <source>
        <dbReference type="ARBA" id="ARBA00022801"/>
    </source>
</evidence>
<evidence type="ECO:0000256" key="1">
    <source>
        <dbReference type="ARBA" id="ARBA00022741"/>
    </source>
</evidence>
<dbReference type="InterPro" id="IPR001650">
    <property type="entry name" value="Helicase_C-like"/>
</dbReference>
<dbReference type="SUPFAM" id="SSF52540">
    <property type="entry name" value="P-loop containing nucleoside triphosphate hydrolases"/>
    <property type="match status" value="2"/>
</dbReference>
<dbReference type="InterPro" id="IPR006935">
    <property type="entry name" value="Helicase/UvrB_N"/>
</dbReference>
<dbReference type="GO" id="GO:0016787">
    <property type="term" value="F:hydrolase activity"/>
    <property type="evidence" value="ECO:0007669"/>
    <property type="project" value="UniProtKB-KW"/>
</dbReference>
<dbReference type="GO" id="GO:0004386">
    <property type="term" value="F:helicase activity"/>
    <property type="evidence" value="ECO:0007669"/>
    <property type="project" value="UniProtKB-KW"/>
</dbReference>
<dbReference type="Pfam" id="PF04851">
    <property type="entry name" value="ResIII"/>
    <property type="match status" value="1"/>
</dbReference>
<gene>
    <name evidence="6" type="ORF">METZ01_LOCUS56697</name>
</gene>
<dbReference type="PANTHER" id="PTHR11274">
    <property type="entry name" value="RAD25/XP-B DNA REPAIR HELICASE"/>
    <property type="match status" value="1"/>
</dbReference>
<protein>
    <recommendedName>
        <fullName evidence="5">Helicase ATP-binding domain-containing protein</fullName>
    </recommendedName>
</protein>
<dbReference type="AlphaFoldDB" id="A0A381SRC1"/>
<dbReference type="PANTHER" id="PTHR11274:SF0">
    <property type="entry name" value="GENERAL TRANSCRIPTION AND DNA REPAIR FACTOR IIH HELICASE SUBUNIT XPB"/>
    <property type="match status" value="1"/>
</dbReference>
<dbReference type="InterPro" id="IPR027417">
    <property type="entry name" value="P-loop_NTPase"/>
</dbReference>
<evidence type="ECO:0000259" key="5">
    <source>
        <dbReference type="PROSITE" id="PS51192"/>
    </source>
</evidence>
<dbReference type="GO" id="GO:0003677">
    <property type="term" value="F:DNA binding"/>
    <property type="evidence" value="ECO:0007669"/>
    <property type="project" value="InterPro"/>
</dbReference>
<keyword evidence="2" id="KW-0378">Hydrolase</keyword>
<keyword evidence="3" id="KW-0347">Helicase</keyword>
<accession>A0A381SRC1</accession>
<keyword evidence="4" id="KW-0067">ATP-binding</keyword>